<reference evidence="5 6" key="1">
    <citation type="submission" date="2016-11" db="EMBL/GenBank/DDBJ databases">
        <title>The macronuclear genome of Stentor coeruleus: a giant cell with tiny introns.</title>
        <authorList>
            <person name="Slabodnick M."/>
            <person name="Ruby J.G."/>
            <person name="Reiff S.B."/>
            <person name="Swart E.C."/>
            <person name="Gosai S."/>
            <person name="Prabakaran S."/>
            <person name="Witkowska E."/>
            <person name="Larue G.E."/>
            <person name="Fisher S."/>
            <person name="Freeman R.M."/>
            <person name="Gunawardena J."/>
            <person name="Chu W."/>
            <person name="Stover N.A."/>
            <person name="Gregory B.D."/>
            <person name="Nowacki M."/>
            <person name="Derisi J."/>
            <person name="Roy S.W."/>
            <person name="Marshall W.F."/>
            <person name="Sood P."/>
        </authorList>
    </citation>
    <scope>NUCLEOTIDE SEQUENCE [LARGE SCALE GENOMIC DNA]</scope>
    <source>
        <strain evidence="5">WM001</strain>
    </source>
</reference>
<dbReference type="SUPFAM" id="SSF56235">
    <property type="entry name" value="N-terminal nucleophile aminohydrolases (Ntn hydrolases)"/>
    <property type="match status" value="1"/>
</dbReference>
<dbReference type="CDD" id="cd03747">
    <property type="entry name" value="Ntn_PGA_like"/>
    <property type="match status" value="1"/>
</dbReference>
<evidence type="ECO:0000256" key="4">
    <source>
        <dbReference type="SAM" id="Phobius"/>
    </source>
</evidence>
<organism evidence="5 6">
    <name type="scientific">Stentor coeruleus</name>
    <dbReference type="NCBI Taxonomy" id="5963"/>
    <lineage>
        <taxon>Eukaryota</taxon>
        <taxon>Sar</taxon>
        <taxon>Alveolata</taxon>
        <taxon>Ciliophora</taxon>
        <taxon>Postciliodesmatophora</taxon>
        <taxon>Heterotrichea</taxon>
        <taxon>Heterotrichida</taxon>
        <taxon>Stentoridae</taxon>
        <taxon>Stentor</taxon>
    </lineage>
</organism>
<comment type="caution">
    <text evidence="5">The sequence shown here is derived from an EMBL/GenBank/DDBJ whole genome shotgun (WGS) entry which is preliminary data.</text>
</comment>
<name>A0A1R2BTZ2_9CILI</name>
<accession>A0A1R2BTZ2</accession>
<keyword evidence="3" id="KW-0865">Zymogen</keyword>
<dbReference type="InterPro" id="IPR029055">
    <property type="entry name" value="Ntn_hydrolases_N"/>
</dbReference>
<dbReference type="InterPro" id="IPR014395">
    <property type="entry name" value="Pen/GL7ACA/AHL_acylase"/>
</dbReference>
<proteinExistence type="inferred from homology"/>
<dbReference type="PANTHER" id="PTHR34218:SF4">
    <property type="entry name" value="ACYL-HOMOSERINE LACTONE ACYLASE QUIP"/>
    <property type="match status" value="1"/>
</dbReference>
<dbReference type="GO" id="GO:0017000">
    <property type="term" value="P:antibiotic biosynthetic process"/>
    <property type="evidence" value="ECO:0007669"/>
    <property type="project" value="InterPro"/>
</dbReference>
<sequence length="782" mass="89765">MFNNLCYLIILPIILSIIVFFGIQSKAPSSVILTTFVSSSVEIKRDSDGIPHIYAENLIDASYAVGYAMAQNRLWQIDIIRRTSTGRLSEILGESSLEMDIFIRNIKIPQMAQRDINDLSPEALKSLTAFAAGINDGAKSLWLLPIEYYITRSTFDEFRVIDSQASHHFLALSLGMTWGNDVLRHQLYQIFGEELEYILPTSYKYSNPKSFIISKDELPEELRGNYTNLEKEYLTENIDFDIELHQQSAGSNSWAISGKYTKSGKPIIVNDPHLATTAPGIHYFFHLYLPGNNLSGFTTVGFPFIMAGRSSYAVWIGTSLKSDDIDIFMEKIHDGKYLYGDEYLNLKEFEEVIYIKGQQPRKYIFKETLHGPILENSIIGAKKMSPFLPNVEEKNLSFCFTNHYLTDHITDYFYNIQSAKTVEELRSLIHYFDVGRISMTFSTISGDIYYQATGRVPIREVDGSLVLAGWEIKNTWKGFVTHEEMPYVINPKKGFIVTANNYPTDSNYKHFYNIGNYFSQGRAERIEELIQEKINKGEKFTAVDQIKLQQDELDIFAREGVPNLIKLLNVSKDYNQQVKTIKEWDFVMSRNSKAGAIYVVWLRQIARNLIKNKVSEDRQHAFVKSLLMQLNLYKMFTEEYPSIEKICDNPETEKNETCQEIVSKSFIEACEITEGKAWGELHAQWLRHIPFTAIPFLSKFFDRTHYVGGMYSTIHSTHFDWASESFLSAYGPEMKFIADLGNNEENYWSLNGGESGNVFSSFYCNLLESHHYGNLTKFTFAG</sequence>
<dbReference type="InterPro" id="IPR002692">
    <property type="entry name" value="S45"/>
</dbReference>
<dbReference type="EMBL" id="MPUH01000433">
    <property type="protein sequence ID" value="OMJ80226.1"/>
    <property type="molecule type" value="Genomic_DNA"/>
</dbReference>
<evidence type="ECO:0000256" key="3">
    <source>
        <dbReference type="ARBA" id="ARBA00023145"/>
    </source>
</evidence>
<keyword evidence="4" id="KW-1133">Transmembrane helix</keyword>
<dbReference type="InterPro" id="IPR043147">
    <property type="entry name" value="Penicillin_amidase_A-knob"/>
</dbReference>
<feature type="transmembrane region" description="Helical" evidence="4">
    <location>
        <begin position="5"/>
        <end position="23"/>
    </location>
</feature>
<dbReference type="PANTHER" id="PTHR34218">
    <property type="entry name" value="PEPTIDASE S45 PENICILLIN AMIDASE"/>
    <property type="match status" value="1"/>
</dbReference>
<evidence type="ECO:0000256" key="2">
    <source>
        <dbReference type="ARBA" id="ARBA00022801"/>
    </source>
</evidence>
<dbReference type="PIRSF" id="PIRSF001227">
    <property type="entry name" value="Pen_acylase"/>
    <property type="match status" value="1"/>
</dbReference>
<evidence type="ECO:0008006" key="7">
    <source>
        <dbReference type="Google" id="ProtNLM"/>
    </source>
</evidence>
<dbReference type="Gene3D" id="1.10.439.10">
    <property type="entry name" value="Penicillin Amidohydrolase, domain 1"/>
    <property type="match status" value="1"/>
</dbReference>
<dbReference type="AlphaFoldDB" id="A0A1R2BTZ2"/>
<dbReference type="Gene3D" id="3.60.20.10">
    <property type="entry name" value="Glutamine Phosphoribosylpyrophosphate, subunit 1, domain 1"/>
    <property type="match status" value="1"/>
</dbReference>
<dbReference type="Pfam" id="PF01804">
    <property type="entry name" value="Penicil_amidase"/>
    <property type="match status" value="1"/>
</dbReference>
<evidence type="ECO:0000313" key="5">
    <source>
        <dbReference type="EMBL" id="OMJ80226.1"/>
    </source>
</evidence>
<keyword evidence="2" id="KW-0378">Hydrolase</keyword>
<protein>
    <recommendedName>
        <fullName evidence="7">Penicillin acylase family protein</fullName>
    </recommendedName>
</protein>
<evidence type="ECO:0000256" key="1">
    <source>
        <dbReference type="ARBA" id="ARBA00006586"/>
    </source>
</evidence>
<gene>
    <name evidence="5" type="ORF">SteCoe_19594</name>
</gene>
<evidence type="ECO:0000313" key="6">
    <source>
        <dbReference type="Proteomes" id="UP000187209"/>
    </source>
</evidence>
<dbReference type="Gene3D" id="2.30.120.10">
    <property type="match status" value="1"/>
</dbReference>
<dbReference type="OrthoDB" id="330152at2759"/>
<dbReference type="Gene3D" id="1.10.1400.10">
    <property type="match status" value="1"/>
</dbReference>
<comment type="similarity">
    <text evidence="1">Belongs to the peptidase S45 family.</text>
</comment>
<dbReference type="InterPro" id="IPR043146">
    <property type="entry name" value="Penicillin_amidase_N_B-knob"/>
</dbReference>
<dbReference type="InterPro" id="IPR023343">
    <property type="entry name" value="Penicillin_amidase_dom1"/>
</dbReference>
<keyword evidence="4" id="KW-0812">Transmembrane</keyword>
<dbReference type="GO" id="GO:0016811">
    <property type="term" value="F:hydrolase activity, acting on carbon-nitrogen (but not peptide) bonds, in linear amides"/>
    <property type="evidence" value="ECO:0007669"/>
    <property type="project" value="InterPro"/>
</dbReference>
<keyword evidence="4" id="KW-0472">Membrane</keyword>
<keyword evidence="6" id="KW-1185">Reference proteome</keyword>
<dbReference type="Proteomes" id="UP000187209">
    <property type="component" value="Unassembled WGS sequence"/>
</dbReference>